<feature type="domain" description="CBS" evidence="3">
    <location>
        <begin position="78"/>
        <end position="134"/>
    </location>
</feature>
<dbReference type="SMART" id="SM00116">
    <property type="entry name" value="CBS"/>
    <property type="match status" value="2"/>
</dbReference>
<comment type="caution">
    <text evidence="4">The sequence shown here is derived from an EMBL/GenBank/DDBJ whole genome shotgun (WGS) entry which is preliminary data.</text>
</comment>
<organism evidence="4 5">
    <name type="scientific">Legionella bozemanae</name>
    <name type="common">Fluoribacter bozemanae</name>
    <dbReference type="NCBI Taxonomy" id="447"/>
    <lineage>
        <taxon>Bacteria</taxon>
        <taxon>Pseudomonadati</taxon>
        <taxon>Pseudomonadota</taxon>
        <taxon>Gammaproteobacteria</taxon>
        <taxon>Legionellales</taxon>
        <taxon>Legionellaceae</taxon>
        <taxon>Legionella</taxon>
    </lineage>
</organism>
<dbReference type="PROSITE" id="PS51371">
    <property type="entry name" value="CBS"/>
    <property type="match status" value="2"/>
</dbReference>
<dbReference type="InterPro" id="IPR051257">
    <property type="entry name" value="Diverse_CBS-Domain"/>
</dbReference>
<dbReference type="Pfam" id="PF00571">
    <property type="entry name" value="CBS"/>
    <property type="match status" value="2"/>
</dbReference>
<reference evidence="4 5" key="1">
    <citation type="submission" date="2015-11" db="EMBL/GenBank/DDBJ databases">
        <title>Genomic analysis of 38 Legionella species identifies large and diverse effector repertoires.</title>
        <authorList>
            <person name="Burstein D."/>
            <person name="Amaro F."/>
            <person name="Zusman T."/>
            <person name="Lifshitz Z."/>
            <person name="Cohen O."/>
            <person name="Gilbert J.A."/>
            <person name="Pupko T."/>
            <person name="Shuman H.A."/>
            <person name="Segal G."/>
        </authorList>
    </citation>
    <scope>NUCLEOTIDE SEQUENCE [LARGE SCALE GENOMIC DNA]</scope>
    <source>
        <strain evidence="4 5">WIGA</strain>
    </source>
</reference>
<keyword evidence="5" id="KW-1185">Reference proteome</keyword>
<dbReference type="Proteomes" id="UP000054695">
    <property type="component" value="Unassembled WGS sequence"/>
</dbReference>
<sequence length="146" mass="16657">MADLIHNALPTSKRKIIYIHPDDSVKKSIDMMTEYDIGALVVVDNDNQLVGIVSERDIVRSCLHKCINLETGKVSDVVHKDVTILSPNDTVEKAMQAMTTTKRRHVLIRDENNEFVAILSIGDLLYHILEDKSRVIEQLENYIHTY</sequence>
<evidence type="ECO:0000313" key="5">
    <source>
        <dbReference type="Proteomes" id="UP000054695"/>
    </source>
</evidence>
<dbReference type="Gene3D" id="3.10.580.10">
    <property type="entry name" value="CBS-domain"/>
    <property type="match status" value="1"/>
</dbReference>
<dbReference type="AlphaFoldDB" id="A0A0W0RQ03"/>
<dbReference type="PANTHER" id="PTHR43080:SF2">
    <property type="entry name" value="CBS DOMAIN-CONTAINING PROTEIN"/>
    <property type="match status" value="1"/>
</dbReference>
<dbReference type="InterPro" id="IPR000644">
    <property type="entry name" value="CBS_dom"/>
</dbReference>
<dbReference type="RefSeq" id="WP_058459412.1">
    <property type="nucleotide sequence ID" value="NZ_CAAAIY010000030.1"/>
</dbReference>
<name>A0A0W0RQ03_LEGBO</name>
<evidence type="ECO:0000256" key="2">
    <source>
        <dbReference type="PROSITE-ProRule" id="PRU00703"/>
    </source>
</evidence>
<protein>
    <submittedName>
        <fullName evidence="4">CBS domain protein</fullName>
    </submittedName>
</protein>
<dbReference type="OrthoDB" id="9807125at2"/>
<dbReference type="SUPFAM" id="SSF54631">
    <property type="entry name" value="CBS-domain pair"/>
    <property type="match status" value="1"/>
</dbReference>
<dbReference type="EMBL" id="LNXU01000019">
    <property type="protein sequence ID" value="KTC73114.1"/>
    <property type="molecule type" value="Genomic_DNA"/>
</dbReference>
<dbReference type="PATRIC" id="fig|447.4.peg.1876"/>
<dbReference type="STRING" id="447.Lboz_1760"/>
<proteinExistence type="predicted"/>
<dbReference type="PANTHER" id="PTHR43080">
    <property type="entry name" value="CBS DOMAIN-CONTAINING PROTEIN CBSX3, MITOCHONDRIAL"/>
    <property type="match status" value="1"/>
</dbReference>
<evidence type="ECO:0000256" key="1">
    <source>
        <dbReference type="ARBA" id="ARBA00023122"/>
    </source>
</evidence>
<accession>A0A0W0RQ03</accession>
<evidence type="ECO:0000259" key="3">
    <source>
        <dbReference type="PROSITE" id="PS51371"/>
    </source>
</evidence>
<gene>
    <name evidence="4" type="ORF">Lboz_1760</name>
</gene>
<evidence type="ECO:0000313" key="4">
    <source>
        <dbReference type="EMBL" id="KTC73114.1"/>
    </source>
</evidence>
<feature type="domain" description="CBS" evidence="3">
    <location>
        <begin position="11"/>
        <end position="71"/>
    </location>
</feature>
<dbReference type="InterPro" id="IPR046342">
    <property type="entry name" value="CBS_dom_sf"/>
</dbReference>
<keyword evidence="1 2" id="KW-0129">CBS domain</keyword>